<protein>
    <submittedName>
        <fullName evidence="2">Glutamine dumper 3</fullName>
    </submittedName>
</protein>
<evidence type="ECO:0000313" key="3">
    <source>
        <dbReference type="Proteomes" id="UP000325081"/>
    </source>
</evidence>
<keyword evidence="1" id="KW-0812">Transmembrane</keyword>
<keyword evidence="3" id="KW-1185">Reference proteome</keyword>
<feature type="transmembrane region" description="Helical" evidence="1">
    <location>
        <begin position="12"/>
        <end position="37"/>
    </location>
</feature>
<sequence>MADLGASAAPDLHLFGGLAVVLDPVSFTLMDMVCFYCKLSGHFENMEGGGDVGASVVIVWRACGFGGGDRPCRRLWVALAVRLGGDDCRRTRLVCVCVGVSRL</sequence>
<comment type="caution">
    <text evidence="2">The sequence shown here is derived from an EMBL/GenBank/DDBJ whole genome shotgun (WGS) entry which is preliminary data.</text>
</comment>
<organism evidence="2 3">
    <name type="scientific">Striga asiatica</name>
    <name type="common">Asiatic witchweed</name>
    <name type="synonym">Buchnera asiatica</name>
    <dbReference type="NCBI Taxonomy" id="4170"/>
    <lineage>
        <taxon>Eukaryota</taxon>
        <taxon>Viridiplantae</taxon>
        <taxon>Streptophyta</taxon>
        <taxon>Embryophyta</taxon>
        <taxon>Tracheophyta</taxon>
        <taxon>Spermatophyta</taxon>
        <taxon>Magnoliopsida</taxon>
        <taxon>eudicotyledons</taxon>
        <taxon>Gunneridae</taxon>
        <taxon>Pentapetalae</taxon>
        <taxon>asterids</taxon>
        <taxon>lamiids</taxon>
        <taxon>Lamiales</taxon>
        <taxon>Orobanchaceae</taxon>
        <taxon>Buchnereae</taxon>
        <taxon>Striga</taxon>
    </lineage>
</organism>
<gene>
    <name evidence="2" type="ORF">STAS_29877</name>
</gene>
<proteinExistence type="predicted"/>
<dbReference type="AlphaFoldDB" id="A0A5A7R6V4"/>
<accession>A0A5A7R6V4</accession>
<evidence type="ECO:0000313" key="2">
    <source>
        <dbReference type="EMBL" id="GER52427.1"/>
    </source>
</evidence>
<keyword evidence="1" id="KW-0472">Membrane</keyword>
<dbReference type="OrthoDB" id="924096at2759"/>
<dbReference type="EMBL" id="BKCP01010292">
    <property type="protein sequence ID" value="GER52427.1"/>
    <property type="molecule type" value="Genomic_DNA"/>
</dbReference>
<reference evidence="3" key="1">
    <citation type="journal article" date="2019" name="Curr. Biol.">
        <title>Genome Sequence of Striga asiatica Provides Insight into the Evolution of Plant Parasitism.</title>
        <authorList>
            <person name="Yoshida S."/>
            <person name="Kim S."/>
            <person name="Wafula E.K."/>
            <person name="Tanskanen J."/>
            <person name="Kim Y.M."/>
            <person name="Honaas L."/>
            <person name="Yang Z."/>
            <person name="Spallek T."/>
            <person name="Conn C.E."/>
            <person name="Ichihashi Y."/>
            <person name="Cheong K."/>
            <person name="Cui S."/>
            <person name="Der J.P."/>
            <person name="Gundlach H."/>
            <person name="Jiao Y."/>
            <person name="Hori C."/>
            <person name="Ishida J.K."/>
            <person name="Kasahara H."/>
            <person name="Kiba T."/>
            <person name="Kim M.S."/>
            <person name="Koo N."/>
            <person name="Laohavisit A."/>
            <person name="Lee Y.H."/>
            <person name="Lumba S."/>
            <person name="McCourt P."/>
            <person name="Mortimer J.C."/>
            <person name="Mutuku J.M."/>
            <person name="Nomura T."/>
            <person name="Sasaki-Sekimoto Y."/>
            <person name="Seto Y."/>
            <person name="Wang Y."/>
            <person name="Wakatake T."/>
            <person name="Sakakibara H."/>
            <person name="Demura T."/>
            <person name="Yamaguchi S."/>
            <person name="Yoneyama K."/>
            <person name="Manabe R.I."/>
            <person name="Nelson D.C."/>
            <person name="Schulman A.H."/>
            <person name="Timko M.P."/>
            <person name="dePamphilis C.W."/>
            <person name="Choi D."/>
            <person name="Shirasu K."/>
        </authorList>
    </citation>
    <scope>NUCLEOTIDE SEQUENCE [LARGE SCALE GENOMIC DNA]</scope>
    <source>
        <strain evidence="3">cv. UVA1</strain>
    </source>
</reference>
<keyword evidence="1" id="KW-1133">Transmembrane helix</keyword>
<name>A0A5A7R6V4_STRAF</name>
<dbReference type="Proteomes" id="UP000325081">
    <property type="component" value="Unassembled WGS sequence"/>
</dbReference>
<evidence type="ECO:0000256" key="1">
    <source>
        <dbReference type="SAM" id="Phobius"/>
    </source>
</evidence>